<dbReference type="Proteomes" id="UP001235939">
    <property type="component" value="Chromosome 07"/>
</dbReference>
<accession>A0ABY6KSD7</accession>
<dbReference type="Pfam" id="PF01359">
    <property type="entry name" value="Transposase_1"/>
    <property type="match status" value="1"/>
</dbReference>
<organism evidence="3 4">
    <name type="scientific">Cordylochernes scorpioides</name>
    <dbReference type="NCBI Taxonomy" id="51811"/>
    <lineage>
        <taxon>Eukaryota</taxon>
        <taxon>Metazoa</taxon>
        <taxon>Ecdysozoa</taxon>
        <taxon>Arthropoda</taxon>
        <taxon>Chelicerata</taxon>
        <taxon>Arachnida</taxon>
        <taxon>Pseudoscorpiones</taxon>
        <taxon>Cheliferoidea</taxon>
        <taxon>Chernetidae</taxon>
        <taxon>Cordylochernes</taxon>
    </lineage>
</organism>
<dbReference type="PROSITE" id="PS00141">
    <property type="entry name" value="ASP_PROTEASE"/>
    <property type="match status" value="1"/>
</dbReference>
<keyword evidence="4" id="KW-1185">Reference proteome</keyword>
<evidence type="ECO:0000259" key="2">
    <source>
        <dbReference type="PROSITE" id="PS50175"/>
    </source>
</evidence>
<dbReference type="PROSITE" id="PS50175">
    <property type="entry name" value="ASP_PROT_RETROV"/>
    <property type="match status" value="1"/>
</dbReference>
<dbReference type="InterPro" id="IPR001888">
    <property type="entry name" value="Transposase_1"/>
</dbReference>
<evidence type="ECO:0000313" key="3">
    <source>
        <dbReference type="EMBL" id="UYV70020.1"/>
    </source>
</evidence>
<reference evidence="3 4" key="1">
    <citation type="submission" date="2022-01" db="EMBL/GenBank/DDBJ databases">
        <title>A chromosomal length assembly of Cordylochernes scorpioides.</title>
        <authorList>
            <person name="Zeh D."/>
            <person name="Zeh J."/>
        </authorList>
    </citation>
    <scope>NUCLEOTIDE SEQUENCE [LARGE SCALE GENOMIC DNA]</scope>
    <source>
        <strain evidence="3">IN4F17</strain>
        <tissue evidence="3">Whole Body</tissue>
    </source>
</reference>
<protein>
    <recommendedName>
        <fullName evidence="2">Peptidase A2 domain-containing protein</fullName>
    </recommendedName>
</protein>
<feature type="region of interest" description="Disordered" evidence="1">
    <location>
        <begin position="162"/>
        <end position="238"/>
    </location>
</feature>
<proteinExistence type="predicted"/>
<name>A0ABY6KSD7_9ARAC</name>
<evidence type="ECO:0000256" key="1">
    <source>
        <dbReference type="SAM" id="MobiDB-lite"/>
    </source>
</evidence>
<evidence type="ECO:0000313" key="4">
    <source>
        <dbReference type="Proteomes" id="UP001235939"/>
    </source>
</evidence>
<gene>
    <name evidence="3" type="ORF">LAZ67_7001492</name>
</gene>
<dbReference type="InterPro" id="IPR001969">
    <property type="entry name" value="Aspartic_peptidase_AS"/>
</dbReference>
<dbReference type="InterPro" id="IPR001995">
    <property type="entry name" value="Peptidase_A2_cat"/>
</dbReference>
<dbReference type="EMBL" id="CP092869">
    <property type="protein sequence ID" value="UYV70020.1"/>
    <property type="molecule type" value="Genomic_DNA"/>
</dbReference>
<feature type="compositionally biased region" description="Polar residues" evidence="1">
    <location>
        <begin position="180"/>
        <end position="225"/>
    </location>
</feature>
<feature type="domain" description="Peptidase A2" evidence="2">
    <location>
        <begin position="256"/>
        <end position="271"/>
    </location>
</feature>
<sequence>MGDDIVFWDYQGITLIDYLKWNTITGKYYATLLDRLKEEVRSKRSRIARKMSLFTMMMFRSIGRMDSSHFAQYCTVHGFSPTSEQWDNPSGCLRAAFLRQLHLSSILGLASNLLDLHLQEDPRNQEQDLRRNLMPLRRGMWRLPGSGGGRGHVKRYCRERRQCTQRPEGHEPSNKEPQMGNHQAISQISHRQSPYQNRGRSPRLQSISPTSHTSQSPLNIPTSNEGEAASVKSPPSSTAAKLQQNYVVIIIDDIAFSALVDSGASFSVISD</sequence>
<feature type="compositionally biased region" description="Basic and acidic residues" evidence="1">
    <location>
        <begin position="162"/>
        <end position="174"/>
    </location>
</feature>